<feature type="binding site" description="covalent" evidence="2">
    <location>
        <position position="108"/>
    </location>
    <ligand>
        <name>heme c</name>
        <dbReference type="ChEBI" id="CHEBI:61717"/>
        <label>1</label>
    </ligand>
</feature>
<feature type="binding site" description="axial binding residue" evidence="3">
    <location>
        <position position="277"/>
    </location>
    <ligand>
        <name>heme c</name>
        <dbReference type="ChEBI" id="CHEBI:61717"/>
        <label>5</label>
    </ligand>
    <ligandPart>
        <name>Fe</name>
        <dbReference type="ChEBI" id="CHEBI:18248"/>
    </ligandPart>
</feature>
<accession>A0A1Q2SL48</accession>
<keyword evidence="1 2" id="KW-0349">Heme</keyword>
<feature type="binding site" description="axial binding residue" evidence="3">
    <location>
        <position position="357"/>
    </location>
    <ligand>
        <name>heme c</name>
        <dbReference type="ChEBI" id="CHEBI:61717"/>
        <label>5</label>
    </ligand>
    <ligandPart>
        <name>Fe</name>
        <dbReference type="ChEBI" id="CHEBI:18248"/>
    </ligandPart>
</feature>
<feature type="binding site" description="covalent" evidence="2">
    <location>
        <position position="276"/>
    </location>
    <ligand>
        <name>heme c</name>
        <dbReference type="ChEBI" id="CHEBI:61717"/>
        <label>1</label>
    </ligand>
</feature>
<comment type="subunit">
    <text evidence="1">Homotrimer.</text>
</comment>
<feature type="binding site" description="axial binding residue" evidence="3">
    <location>
        <position position="280"/>
    </location>
    <ligand>
        <name>heme c</name>
        <dbReference type="ChEBI" id="CHEBI:61717"/>
        <label>2</label>
    </ligand>
    <ligandPart>
        <name>Fe</name>
        <dbReference type="ChEBI" id="CHEBI:18248"/>
    </ligandPart>
</feature>
<dbReference type="GO" id="GO:0046872">
    <property type="term" value="F:metal ion binding"/>
    <property type="evidence" value="ECO:0007669"/>
    <property type="project" value="UniProtKB-UniRule"/>
</dbReference>
<comment type="cofactor">
    <cofactor evidence="1">
        <name>heme c</name>
        <dbReference type="ChEBI" id="CHEBI:61717"/>
    </cofactor>
    <text evidence="1">Binds 8 heme c groups per subunit. One of them, heme-4, is an atypical heme c (unusual heme c binding motif CXXXXCH) and is called P460. Catalysis takes place at heme-4/P460. The other c-type hemes mediate electron transfer to the external electron acceptor, which is a cytochrome c-type protein.</text>
</comment>
<feature type="binding site" description="covalent" evidence="2">
    <location>
        <position position="273"/>
    </location>
    <ligand>
        <name>heme c</name>
        <dbReference type="ChEBI" id="CHEBI:61717"/>
        <label>1</label>
    </ligand>
</feature>
<comment type="function">
    <text evidence="1">Catalyzes the oxidation of hydroxylamine to nitrite. The electrons released in the reaction are partitioned to ammonium monooxygenase and to the respiratory chain. The immediate acceptor of electrons from HAO is cytochrome c-554.</text>
</comment>
<evidence type="ECO:0000256" key="1">
    <source>
        <dbReference type="PIRNR" id="PIRNR000242"/>
    </source>
</evidence>
<dbReference type="InterPro" id="IPR036280">
    <property type="entry name" value="Multihaem_cyt_sf"/>
</dbReference>
<comment type="catalytic activity">
    <reaction evidence="1">
        <text>hydroxylamine + 4 Fe(III)-[cytochrome c] + H2O = 4 Fe(II)-[cytochrome c] + nitrite + 5 H(+)</text>
        <dbReference type="Rhea" id="RHEA:45032"/>
        <dbReference type="Rhea" id="RHEA-COMP:10350"/>
        <dbReference type="Rhea" id="RHEA-COMP:14399"/>
        <dbReference type="ChEBI" id="CHEBI:15377"/>
        <dbReference type="ChEBI" id="CHEBI:15378"/>
        <dbReference type="ChEBI" id="CHEBI:15429"/>
        <dbReference type="ChEBI" id="CHEBI:16301"/>
        <dbReference type="ChEBI" id="CHEBI:29033"/>
        <dbReference type="ChEBI" id="CHEBI:29034"/>
    </reaction>
</comment>
<dbReference type="PIRSF" id="PIRSF000242">
    <property type="entry name" value="HAO"/>
    <property type="match status" value="1"/>
</dbReference>
<feature type="binding site" description="covalent" evidence="2">
    <location>
        <position position="197"/>
    </location>
    <ligand>
        <name>heme c</name>
        <dbReference type="ChEBI" id="CHEBI:61717"/>
        <label>1</label>
    </ligand>
</feature>
<dbReference type="SUPFAM" id="SSF48695">
    <property type="entry name" value="Multiheme cytochromes"/>
    <property type="match status" value="1"/>
</dbReference>
<keyword evidence="1 3" id="KW-0408">Iron</keyword>
<dbReference type="Pfam" id="PF13447">
    <property type="entry name" value="Multi-haem_cyto"/>
    <property type="match status" value="1"/>
</dbReference>
<feature type="binding site" description="axial binding residue" evidence="3">
    <location>
        <position position="201"/>
    </location>
    <ligand>
        <name>heme c</name>
        <dbReference type="ChEBI" id="CHEBI:61717"/>
        <label>3</label>
    </ligand>
    <ligandPart>
        <name>Fe</name>
        <dbReference type="ChEBI" id="CHEBI:18248"/>
    </ligandPart>
</feature>
<dbReference type="Gene3D" id="1.20.850.10">
    <property type="entry name" value="Hydroxylamine Oxidoreductase, Chain A, domain 2"/>
    <property type="match status" value="1"/>
</dbReference>
<protein>
    <recommendedName>
        <fullName evidence="1">Hydroxylamine oxidoreductase</fullName>
        <shortName evidence="1">HAO</shortName>
        <ecNumber evidence="1">1.7.2.6</ecNumber>
    </recommendedName>
</protein>
<feature type="binding site" description="axial binding residue" evidence="3">
    <location>
        <position position="348"/>
    </location>
    <ligand>
        <name>heme c</name>
        <dbReference type="ChEBI" id="CHEBI:61717"/>
        <label>7</label>
    </ligand>
    <ligandPart>
        <name>Fe</name>
        <dbReference type="ChEBI" id="CHEBI:18248"/>
    </ligandPart>
</feature>
<keyword evidence="5" id="KW-0732">Signal</keyword>
<organism evidence="6 7">
    <name type="scientific">Candidatus Nitrosoglobus terrae</name>
    <dbReference type="NCBI Taxonomy" id="1630141"/>
    <lineage>
        <taxon>Bacteria</taxon>
        <taxon>Pseudomonadati</taxon>
        <taxon>Pseudomonadota</taxon>
        <taxon>Gammaproteobacteria</taxon>
        <taxon>Chromatiales</taxon>
        <taxon>Chromatiaceae</taxon>
        <taxon>Candidatus Nitrosoglobus</taxon>
    </lineage>
</organism>
<feature type="binding site" description="axial binding residue" evidence="3">
    <location>
        <position position="238"/>
    </location>
    <ligand>
        <name>heme c</name>
        <dbReference type="ChEBI" id="CHEBI:61717"/>
        <label>6</label>
    </ligand>
    <ligandPart>
        <name>Fe</name>
        <dbReference type="ChEBI" id="CHEBI:18248"/>
    </ligandPart>
</feature>
<evidence type="ECO:0000313" key="6">
    <source>
        <dbReference type="EMBL" id="BAW79844.1"/>
    </source>
</evidence>
<keyword evidence="4" id="KW-1133">Transmembrane helix</keyword>
<dbReference type="RefSeq" id="WP_096526452.1">
    <property type="nucleotide sequence ID" value="NZ_AP014836.1"/>
</dbReference>
<gene>
    <name evidence="6" type="primary">haoA</name>
    <name evidence="6" type="ORF">TAO_0474</name>
</gene>
<feature type="binding site" description="covalent" evidence="2">
    <location>
        <position position="171"/>
    </location>
    <ligand>
        <name>heme c</name>
        <dbReference type="ChEBI" id="CHEBI:61717"/>
        <label>1</label>
    </ligand>
</feature>
<feature type="binding site" description="covalent" evidence="2">
    <location>
        <position position="296"/>
    </location>
    <ligand>
        <name>heme c</name>
        <dbReference type="ChEBI" id="CHEBI:61717"/>
        <label>1</label>
    </ligand>
</feature>
<dbReference type="Proteomes" id="UP000243679">
    <property type="component" value="Chromosome"/>
</dbReference>
<sequence length="583" mass="65779">MSDSTIIKRLLRTTAAIASIALLFAGSANADIPKELYDALGVSKGASPKELYEAITKRYYDPAQGHGEGKYAEYWSPVPFSQYLDPDTYYTPPSAPAKVATREECIKCHKDETKGWVHSWEQSVHANLDEIRKLTKDDPRFYKKELIQEVENNLRSMGKLKEGQNLKEVSCIDCHVGIGAEKGSHKEDLRLPDAAACGVCHLQQFAERESERDTLTWPSTDVHGKKIDPVWPPGRPSHALDYQANVELATWAAMEDRSIADGCTMCHINQNRCDTCHTRHQFSATEARKPEACGYCHNGADHNEYENYMMSKHGTVYETHSDEWDWNLPLKDAVSKGKQTAPTCAFCHMEYEGEFSHNVVRKVRWAFNPQEKIADNLEQGWYTDRSKSWVKTCRNCHSGKFAKSYLEFSDSGTISGLKKQIEVKGIMEALYKDKLLPGQTTNRPLPAKPEQDGPGEFFQLFMAKDNNPTTVELAYSKLWEQDLLQNYKGLFHVFPGGFTYTWGWAPLIQHYVEIQTENTKLRDFAKLKSQVATLESTVGRLKTASVLDLDSKMKQAVIGSLGSGMVLVGVGLVAWRRKQQTKG</sequence>
<feature type="binding site" description="axial binding residue" evidence="3">
    <location>
        <position position="492"/>
    </location>
    <ligand>
        <name>heme c</name>
        <dbReference type="ChEBI" id="CHEBI:61717"/>
        <label>7</label>
    </ligand>
    <ligandPart>
        <name>Fe</name>
        <dbReference type="ChEBI" id="CHEBI:18248"/>
    </ligandPart>
</feature>
<comment type="catalytic activity">
    <reaction evidence="1">
        <text>hydroxylamine + 3 Fe(III)-[cytochrome c] = nitric oxide + 3 Fe(II)-[cytochrome c] + 3 H(+)</text>
        <dbReference type="Rhea" id="RHEA:45036"/>
        <dbReference type="Rhea" id="RHEA-COMP:10350"/>
        <dbReference type="Rhea" id="RHEA-COMP:14399"/>
        <dbReference type="ChEBI" id="CHEBI:15378"/>
        <dbReference type="ChEBI" id="CHEBI:15429"/>
        <dbReference type="ChEBI" id="CHEBI:16480"/>
        <dbReference type="ChEBI" id="CHEBI:29033"/>
        <dbReference type="ChEBI" id="CHEBI:29034"/>
    </reaction>
</comment>
<feature type="binding site" description="axial binding residue" evidence="3">
    <location>
        <position position="109"/>
    </location>
    <ligand>
        <name>heme c</name>
        <dbReference type="ChEBI" id="CHEBI:61717"/>
        <label>1</label>
    </ligand>
    <ligandPart>
        <name>Fe</name>
        <dbReference type="ChEBI" id="CHEBI:18248"/>
    </ligandPart>
</feature>
<evidence type="ECO:0000256" key="4">
    <source>
        <dbReference type="SAM" id="Phobius"/>
    </source>
</evidence>
<feature type="transmembrane region" description="Helical" evidence="4">
    <location>
        <begin position="556"/>
        <end position="575"/>
    </location>
</feature>
<feature type="binding site" description="covalent" evidence="2">
    <location>
        <position position="263"/>
    </location>
    <ligand>
        <name>heme c</name>
        <dbReference type="ChEBI" id="CHEBI:61717"/>
        <label>5</label>
    </ligand>
</feature>
<feature type="binding site" description="covalent" evidence="2">
    <location>
        <position position="174"/>
    </location>
    <ligand>
        <name>heme c</name>
        <dbReference type="ChEBI" id="CHEBI:61717"/>
        <label>1</label>
    </ligand>
</feature>
<dbReference type="Gene3D" id="1.10.780.10">
    <property type="entry name" value="Hydroxylamine Oxidoreductase, Chain A, domain 1"/>
    <property type="match status" value="1"/>
</dbReference>
<keyword evidence="1 3" id="KW-0479">Metal-binding</keyword>
<dbReference type="FunFam" id="1.10.780.10:FF:000001">
    <property type="entry name" value="Hydroxylamine oxidoreductase"/>
    <property type="match status" value="1"/>
</dbReference>
<keyword evidence="7" id="KW-1185">Reference proteome</keyword>
<feature type="binding site" description="covalent" evidence="2">
    <location>
        <position position="266"/>
    </location>
    <ligand>
        <name>heme c</name>
        <dbReference type="ChEBI" id="CHEBI:61717"/>
        <label>5</label>
    </ligand>
</feature>
<dbReference type="InterPro" id="IPR012138">
    <property type="entry name" value="HAO"/>
</dbReference>
<evidence type="ECO:0000256" key="5">
    <source>
        <dbReference type="SAM" id="SignalP"/>
    </source>
</evidence>
<dbReference type="KEGG" id="ntt:TAO_0474"/>
<dbReference type="OrthoDB" id="9814800at2"/>
<dbReference type="GO" id="GO:0019331">
    <property type="term" value="P:anaerobic respiration, using ammonium as electron donor"/>
    <property type="evidence" value="ECO:0007669"/>
    <property type="project" value="UniProtKB-UniRule"/>
</dbReference>
<feature type="binding site" description="covalent" evidence="2">
    <location>
        <position position="105"/>
    </location>
    <ligand>
        <name>heme c</name>
        <dbReference type="ChEBI" id="CHEBI:61717"/>
        <label>1</label>
    </ligand>
</feature>
<evidence type="ECO:0000256" key="3">
    <source>
        <dbReference type="PIRSR" id="PIRSR000242-2"/>
    </source>
</evidence>
<dbReference type="AlphaFoldDB" id="A0A1Q2SL48"/>
<feature type="binding site" description="axial binding residue" evidence="3">
    <location>
        <position position="313"/>
    </location>
    <ligand>
        <name>heme c</name>
        <dbReference type="ChEBI" id="CHEBI:61717"/>
        <label>8</label>
    </ligand>
    <ligandPart>
        <name>Fe</name>
        <dbReference type="ChEBI" id="CHEBI:18248"/>
    </ligandPart>
</feature>
<evidence type="ECO:0000256" key="2">
    <source>
        <dbReference type="PIRSR" id="PIRSR000242-1"/>
    </source>
</evidence>
<feature type="signal peptide" evidence="5">
    <location>
        <begin position="1"/>
        <end position="30"/>
    </location>
</feature>
<feature type="binding site" description="axial binding residue" evidence="3">
    <location>
        <position position="185"/>
    </location>
    <ligand>
        <name>heme c</name>
        <dbReference type="ChEBI" id="CHEBI:61717"/>
        <label>1</label>
    </ligand>
    <ligandPart>
        <name>Fe</name>
        <dbReference type="ChEBI" id="CHEBI:18248"/>
    </ligandPart>
</feature>
<feature type="binding site" description="covalent" evidence="2">
    <location>
        <position position="393"/>
    </location>
    <ligand>
        <name>heme c</name>
        <dbReference type="ChEBI" id="CHEBI:61717"/>
        <label>1</label>
    </ligand>
</feature>
<feature type="binding site" description="covalent" evidence="2">
    <location>
        <position position="347"/>
    </location>
    <ligand>
        <name>heme c</name>
        <dbReference type="ChEBI" id="CHEBI:61717"/>
        <label>1</label>
    </ligand>
</feature>
<feature type="binding site" description="covalent" evidence="2">
    <location>
        <position position="396"/>
    </location>
    <ligand>
        <name>heme c</name>
        <dbReference type="ChEBI" id="CHEBI:61717"/>
        <label>1</label>
    </ligand>
</feature>
<feature type="binding site" description="covalent" evidence="2">
    <location>
        <position position="293"/>
    </location>
    <ligand>
        <name>heme c</name>
        <dbReference type="ChEBI" id="CHEBI:61717"/>
        <label>1</label>
    </ligand>
</feature>
<feature type="binding site" description="axial binding residue" evidence="3">
    <location>
        <position position="125"/>
    </location>
    <ligand>
        <name>heme c</name>
        <dbReference type="ChEBI" id="CHEBI:61717"/>
        <label>3</label>
    </ligand>
    <ligandPart>
        <name>Fe</name>
        <dbReference type="ChEBI" id="CHEBI:18248"/>
    </ligandPart>
</feature>
<name>A0A1Q2SL48_9GAMM</name>
<evidence type="ECO:0000313" key="7">
    <source>
        <dbReference type="Proteomes" id="UP000243679"/>
    </source>
</evidence>
<keyword evidence="4" id="KW-0812">Transmembrane</keyword>
<feature type="binding site" description="axial binding residue" evidence="3">
    <location>
        <position position="267"/>
    </location>
    <ligand>
        <name>heme c</name>
        <dbReference type="ChEBI" id="CHEBI:61717"/>
        <label>4</label>
    </ligand>
    <ligandPart>
        <name>Fe</name>
        <dbReference type="ChEBI" id="CHEBI:18248"/>
    </ligandPart>
</feature>
<keyword evidence="1" id="KW-0560">Oxidoreductase</keyword>
<feature type="binding site" description="covalent" evidence="2">
    <location>
        <position position="200"/>
    </location>
    <ligand>
        <name>heme c</name>
        <dbReference type="ChEBI" id="CHEBI:61717"/>
        <label>1</label>
    </ligand>
</feature>
<dbReference type="EC" id="1.7.2.6" evidence="1"/>
<feature type="binding site" description="axial binding residue" evidence="3">
    <location>
        <position position="397"/>
    </location>
    <ligand>
        <name>heme c</name>
        <dbReference type="ChEBI" id="CHEBI:61717"/>
        <label>8</label>
    </ligand>
    <ligandPart>
        <name>Fe</name>
        <dbReference type="ChEBI" id="CHEBI:18248"/>
    </ligandPart>
</feature>
<feature type="binding site" description="covalent" evidence="2">
    <location>
        <position position="344"/>
    </location>
    <ligand>
        <name>heme c</name>
        <dbReference type="ChEBI" id="CHEBI:61717"/>
        <label>1</label>
    </ligand>
</feature>
<dbReference type="GO" id="GO:0047991">
    <property type="term" value="F:hydroxylamine oxidase activity"/>
    <property type="evidence" value="ECO:0007669"/>
    <property type="project" value="UniProtKB-UniRule"/>
</dbReference>
<feature type="binding site" description="axial binding residue" evidence="3">
    <location>
        <position position="297"/>
    </location>
    <ligand>
        <name>heme c</name>
        <dbReference type="ChEBI" id="CHEBI:61717"/>
        <label>6</label>
    </ligand>
    <ligandPart>
        <name>Fe</name>
        <dbReference type="ChEBI" id="CHEBI:18248"/>
    </ligandPart>
</feature>
<feature type="chain" id="PRO_5012907931" description="Hydroxylamine oxidoreductase" evidence="5">
    <location>
        <begin position="31"/>
        <end position="583"/>
    </location>
</feature>
<dbReference type="EMBL" id="AP014836">
    <property type="protein sequence ID" value="BAW79844.1"/>
    <property type="molecule type" value="Genomic_DNA"/>
</dbReference>
<feature type="binding site" description="axial binding residue" evidence="3">
    <location>
        <position position="175"/>
    </location>
    <ligand>
        <name>heme c</name>
        <dbReference type="ChEBI" id="CHEBI:61717"/>
        <label>2</label>
    </ligand>
    <ligandPart>
        <name>Fe</name>
        <dbReference type="ChEBI" id="CHEBI:18248"/>
    </ligandPart>
</feature>
<reference evidence="6 7" key="1">
    <citation type="journal article" date="2017" name="ISME J.">
        <title>An acid-tolerant ammonia-oxidizing ?-proteobacterium from soil.</title>
        <authorList>
            <person name="Hayatsu M."/>
            <person name="Tago K."/>
            <person name="Uchiyama I."/>
            <person name="Toyoda A."/>
            <person name="Wang Y."/>
            <person name="Shimomura Y."/>
            <person name="Okubo T."/>
            <person name="Kurisu F."/>
            <person name="Hirono Y."/>
            <person name="Nonaka K."/>
            <person name="Akiyama H."/>
            <person name="Itoh T."/>
            <person name="Takami H."/>
        </authorList>
    </citation>
    <scope>NUCLEOTIDE SEQUENCE [LARGE SCALE GENOMIC DNA]</scope>
    <source>
        <strain evidence="6 7">TAO100</strain>
    </source>
</reference>
<keyword evidence="4" id="KW-0472">Membrane</keyword>
<proteinExistence type="predicted"/>